<feature type="compositionally biased region" description="Basic and acidic residues" evidence="1">
    <location>
        <begin position="75"/>
        <end position="96"/>
    </location>
</feature>
<dbReference type="Gene3D" id="3.30.420.10">
    <property type="entry name" value="Ribonuclease H-like superfamily/Ribonuclease H"/>
    <property type="match status" value="1"/>
</dbReference>
<protein>
    <submittedName>
        <fullName evidence="3">Ribonuclease H</fullName>
    </submittedName>
</protein>
<dbReference type="InterPro" id="IPR036397">
    <property type="entry name" value="RNaseH_sf"/>
</dbReference>
<dbReference type="InterPro" id="IPR012337">
    <property type="entry name" value="RNaseH-like_sf"/>
</dbReference>
<dbReference type="EMBL" id="JABCIY010000040">
    <property type="protein sequence ID" value="KAF7195329.1"/>
    <property type="molecule type" value="Genomic_DNA"/>
</dbReference>
<sequence length="96" mass="11125">MAMVIATDSEYVFLGITMRIQTWAARGWRTSAGQPVKNQDLWKRLLERINYFAKYGLEVVFWKIPREQNQYADKAAGEGARKSDVENFTKHEGVLQ</sequence>
<dbReference type="InterPro" id="IPR002156">
    <property type="entry name" value="RNaseH_domain"/>
</dbReference>
<accession>A0A8H6VP44</accession>
<organism evidence="3 4">
    <name type="scientific">Pseudocercospora fuligena</name>
    <dbReference type="NCBI Taxonomy" id="685502"/>
    <lineage>
        <taxon>Eukaryota</taxon>
        <taxon>Fungi</taxon>
        <taxon>Dikarya</taxon>
        <taxon>Ascomycota</taxon>
        <taxon>Pezizomycotina</taxon>
        <taxon>Dothideomycetes</taxon>
        <taxon>Dothideomycetidae</taxon>
        <taxon>Mycosphaerellales</taxon>
        <taxon>Mycosphaerellaceae</taxon>
        <taxon>Pseudocercospora</taxon>
    </lineage>
</organism>
<dbReference type="Pfam" id="PF00075">
    <property type="entry name" value="RNase_H"/>
    <property type="match status" value="1"/>
</dbReference>
<evidence type="ECO:0000259" key="2">
    <source>
        <dbReference type="PROSITE" id="PS50879"/>
    </source>
</evidence>
<feature type="domain" description="RNase H type-1" evidence="2">
    <location>
        <begin position="1"/>
        <end position="81"/>
    </location>
</feature>
<evidence type="ECO:0000313" key="4">
    <source>
        <dbReference type="Proteomes" id="UP000660729"/>
    </source>
</evidence>
<dbReference type="Proteomes" id="UP000660729">
    <property type="component" value="Unassembled WGS sequence"/>
</dbReference>
<reference evidence="3" key="1">
    <citation type="submission" date="2020-04" db="EMBL/GenBank/DDBJ databases">
        <title>Draft genome resource of the tomato pathogen Pseudocercospora fuligena.</title>
        <authorList>
            <person name="Zaccaron A."/>
        </authorList>
    </citation>
    <scope>NUCLEOTIDE SEQUENCE</scope>
    <source>
        <strain evidence="3">PF001</strain>
    </source>
</reference>
<dbReference type="SUPFAM" id="SSF53098">
    <property type="entry name" value="Ribonuclease H-like"/>
    <property type="match status" value="1"/>
</dbReference>
<comment type="caution">
    <text evidence="3">The sequence shown here is derived from an EMBL/GenBank/DDBJ whole genome shotgun (WGS) entry which is preliminary data.</text>
</comment>
<gene>
    <name evidence="3" type="ORF">HII31_03221</name>
</gene>
<keyword evidence="4" id="KW-1185">Reference proteome</keyword>
<feature type="region of interest" description="Disordered" evidence="1">
    <location>
        <begin position="73"/>
        <end position="96"/>
    </location>
</feature>
<dbReference type="AlphaFoldDB" id="A0A8H6VP44"/>
<evidence type="ECO:0000313" key="3">
    <source>
        <dbReference type="EMBL" id="KAF7195329.1"/>
    </source>
</evidence>
<evidence type="ECO:0000256" key="1">
    <source>
        <dbReference type="SAM" id="MobiDB-lite"/>
    </source>
</evidence>
<dbReference type="PROSITE" id="PS50879">
    <property type="entry name" value="RNASE_H_1"/>
    <property type="match status" value="1"/>
</dbReference>
<dbReference type="OrthoDB" id="3647976at2759"/>
<name>A0A8H6VP44_9PEZI</name>
<proteinExistence type="predicted"/>
<dbReference type="GO" id="GO:0003676">
    <property type="term" value="F:nucleic acid binding"/>
    <property type="evidence" value="ECO:0007669"/>
    <property type="project" value="InterPro"/>
</dbReference>
<dbReference type="GO" id="GO:0004523">
    <property type="term" value="F:RNA-DNA hybrid ribonuclease activity"/>
    <property type="evidence" value="ECO:0007669"/>
    <property type="project" value="InterPro"/>
</dbReference>